<dbReference type="InterPro" id="IPR029510">
    <property type="entry name" value="Ald_DH_CS_GLU"/>
</dbReference>
<feature type="transmembrane region" description="Helical" evidence="5">
    <location>
        <begin position="18"/>
        <end position="37"/>
    </location>
</feature>
<proteinExistence type="inferred from homology"/>
<dbReference type="EMBL" id="LR723879">
    <property type="protein sequence ID" value="VWO94284.1"/>
    <property type="molecule type" value="Genomic_DNA"/>
</dbReference>
<dbReference type="InterPro" id="IPR016161">
    <property type="entry name" value="Ald_DH/histidinol_DH"/>
</dbReference>
<organism evidence="7">
    <name type="scientific">Ganoderma boninense</name>
    <dbReference type="NCBI Taxonomy" id="34458"/>
    <lineage>
        <taxon>Eukaryota</taxon>
        <taxon>Fungi</taxon>
        <taxon>Dikarya</taxon>
        <taxon>Basidiomycota</taxon>
        <taxon>Agaricomycotina</taxon>
        <taxon>Agaricomycetes</taxon>
        <taxon>Polyporales</taxon>
        <taxon>Polyporaceae</taxon>
        <taxon>Ganoderma</taxon>
    </lineage>
</organism>
<dbReference type="SUPFAM" id="SSF53720">
    <property type="entry name" value="ALDH-like"/>
    <property type="match status" value="1"/>
</dbReference>
<evidence type="ECO:0000256" key="5">
    <source>
        <dbReference type="SAM" id="Phobius"/>
    </source>
</evidence>
<dbReference type="Pfam" id="PF00171">
    <property type="entry name" value="Aldedh"/>
    <property type="match status" value="1"/>
</dbReference>
<dbReference type="PANTHER" id="PTHR11699">
    <property type="entry name" value="ALDEHYDE DEHYDROGENASE-RELATED"/>
    <property type="match status" value="1"/>
</dbReference>
<protein>
    <submittedName>
        <fullName evidence="7">Succinate-semialdehyde dehydrogenase (EC)</fullName>
        <ecNumber evidence="7">1.2.1.16</ecNumber>
    </submittedName>
</protein>
<dbReference type="InterPro" id="IPR016163">
    <property type="entry name" value="Ald_DH_C"/>
</dbReference>
<gene>
    <name evidence="7" type="primary">G4MXJ4</name>
</gene>
<dbReference type="EC" id="1.2.1.16" evidence="7"/>
<dbReference type="InterPro" id="IPR016160">
    <property type="entry name" value="Ald_DH_CS_CYS"/>
</dbReference>
<reference evidence="7" key="1">
    <citation type="submission" date="2019-10" db="EMBL/GenBank/DDBJ databases">
        <authorList>
            <person name="Nor Muhammad N."/>
        </authorList>
    </citation>
    <scope>NUCLEOTIDE SEQUENCE</scope>
</reference>
<dbReference type="AlphaFoldDB" id="A0A5K1JRH5"/>
<accession>A0A5K1JRH5</accession>
<evidence type="ECO:0000256" key="1">
    <source>
        <dbReference type="ARBA" id="ARBA00009986"/>
    </source>
</evidence>
<dbReference type="Gene3D" id="3.40.605.10">
    <property type="entry name" value="Aldehyde Dehydrogenase, Chain A, domain 1"/>
    <property type="match status" value="1"/>
</dbReference>
<sequence length="628" mass="69858">MGHNYRAVEYDYDDEGGVIDPVWLLTICFALGIWLVFNRYQSLLNRAIFFRLAPPPQIKETWTAQKLPEPSLEAHLSTDGLLPSIPLEGRKYITAYDPATAYHLDTILADTPEEIARKIHLAHDAQKRWTKTSFHDRRRVMRSLKKWLVDNQETCAKVACRDTGKTMLDAALGEIITTCSKLDWLINHGERVLSPEKRYNNLIMFYKSSYVHYEPLGVVSAIVSWNYPLHNAWSPIMAALFAGNSVVLKCSESVVWSSTWFVQAIRECLRACGHDEELVQLVCCYPEDASALTKSPFIRHITFIGSERVGRIVAHDATEFLTPVTLELGGKDPAIILPSTDLEKYISLLMRGVYQNAGQNCIGIERILVHESQYDELFQLFTERADKLRPGHSLKSPGDGVAPVADVGAMISGERFPGLQHAIQDAVDGGATLTVGGEPWTHPYLEKGSYFKPTLVGNVDPGSDIAQTELFAPIGLVIKYETVEQAIEIANGTRYGLGASVFGPVKDECLKVAKRLQCGMVAINDFGVFYETSPHVCSQDLPFGGTKFSGYGRFGGPEGLRALTNTKAIVYDRWGWAIQTTIPAVVDYPVRSVTQSWDFISGLVGFLYADGWRTRIDALTKVIRASGR</sequence>
<keyword evidence="5" id="KW-0472">Membrane</keyword>
<keyword evidence="5" id="KW-1133">Transmembrane helix</keyword>
<comment type="similarity">
    <text evidence="1 4">Belongs to the aldehyde dehydrogenase family.</text>
</comment>
<keyword evidence="5" id="KW-0812">Transmembrane</keyword>
<name>A0A5K1JRH5_9APHY</name>
<evidence type="ECO:0000256" key="4">
    <source>
        <dbReference type="RuleBase" id="RU003345"/>
    </source>
</evidence>
<dbReference type="GO" id="GO:0009013">
    <property type="term" value="F:succinate-semialdehyde dehydrogenase [NAD(P)+] activity"/>
    <property type="evidence" value="ECO:0007669"/>
    <property type="project" value="UniProtKB-EC"/>
</dbReference>
<dbReference type="PROSITE" id="PS00687">
    <property type="entry name" value="ALDEHYDE_DEHYDR_GLU"/>
    <property type="match status" value="1"/>
</dbReference>
<dbReference type="InterPro" id="IPR015590">
    <property type="entry name" value="Aldehyde_DH_dom"/>
</dbReference>
<dbReference type="PROSITE" id="PS00070">
    <property type="entry name" value="ALDEHYDE_DEHYDR_CYS"/>
    <property type="match status" value="1"/>
</dbReference>
<evidence type="ECO:0000256" key="2">
    <source>
        <dbReference type="ARBA" id="ARBA00023002"/>
    </source>
</evidence>
<keyword evidence="2 4" id="KW-0560">Oxidoreductase</keyword>
<dbReference type="CDD" id="cd07098">
    <property type="entry name" value="ALDH_F15-22"/>
    <property type="match status" value="1"/>
</dbReference>
<evidence type="ECO:0000259" key="6">
    <source>
        <dbReference type="Pfam" id="PF00171"/>
    </source>
</evidence>
<evidence type="ECO:0000256" key="3">
    <source>
        <dbReference type="PROSITE-ProRule" id="PRU10007"/>
    </source>
</evidence>
<evidence type="ECO:0000313" key="7">
    <source>
        <dbReference type="EMBL" id="VWO94284.1"/>
    </source>
</evidence>
<dbReference type="InterPro" id="IPR016162">
    <property type="entry name" value="Ald_DH_N"/>
</dbReference>
<feature type="active site" evidence="3">
    <location>
        <position position="327"/>
    </location>
</feature>
<feature type="domain" description="Aldehyde dehydrogenase" evidence="6">
    <location>
        <begin position="91"/>
        <end position="569"/>
    </location>
</feature>
<dbReference type="Gene3D" id="3.40.309.10">
    <property type="entry name" value="Aldehyde Dehydrogenase, Chain A, domain 2"/>
    <property type="match status" value="1"/>
</dbReference>